<proteinExistence type="predicted"/>
<evidence type="ECO:0000313" key="5">
    <source>
        <dbReference type="Proteomes" id="UP000678016"/>
    </source>
</evidence>
<keyword evidence="2" id="KW-0472">Membrane</keyword>
<dbReference type="SUPFAM" id="SSF52540">
    <property type="entry name" value="P-loop containing nucleoside triphosphate hydrolases"/>
    <property type="match status" value="1"/>
</dbReference>
<dbReference type="GO" id="GO:0005524">
    <property type="term" value="F:ATP binding"/>
    <property type="evidence" value="ECO:0007669"/>
    <property type="project" value="UniProtKB-KW"/>
</dbReference>
<name>A0ABX8C893_9ACTN</name>
<accession>A0ABX8C893</accession>
<organism evidence="4 5">
    <name type="scientific">Nocardiopsis akebiae</name>
    <dbReference type="NCBI Taxonomy" id="2831968"/>
    <lineage>
        <taxon>Bacteria</taxon>
        <taxon>Bacillati</taxon>
        <taxon>Actinomycetota</taxon>
        <taxon>Actinomycetes</taxon>
        <taxon>Streptosporangiales</taxon>
        <taxon>Nocardiopsidaceae</taxon>
        <taxon>Nocardiopsis</taxon>
    </lineage>
</organism>
<dbReference type="EMBL" id="CP074132">
    <property type="protein sequence ID" value="QUX30650.1"/>
    <property type="molecule type" value="Genomic_DNA"/>
</dbReference>
<dbReference type="InterPro" id="IPR058441">
    <property type="entry name" value="DUF8128"/>
</dbReference>
<gene>
    <name evidence="4" type="ORF">KGD83_09170</name>
</gene>
<dbReference type="InterPro" id="IPR003593">
    <property type="entry name" value="AAA+_ATPase"/>
</dbReference>
<feature type="transmembrane region" description="Helical" evidence="2">
    <location>
        <begin position="20"/>
        <end position="48"/>
    </location>
</feature>
<evidence type="ECO:0000259" key="3">
    <source>
        <dbReference type="SMART" id="SM00382"/>
    </source>
</evidence>
<evidence type="ECO:0000256" key="2">
    <source>
        <dbReference type="SAM" id="Phobius"/>
    </source>
</evidence>
<reference evidence="5" key="1">
    <citation type="submission" date="2021-05" db="EMBL/GenBank/DDBJ databases">
        <title>Direct Submission.</title>
        <authorList>
            <person name="Li K."/>
            <person name="Gao J."/>
        </authorList>
    </citation>
    <scope>NUCLEOTIDE SEQUENCE [LARGE SCALE GENOMIC DNA]</scope>
    <source>
        <strain evidence="5">HDS12</strain>
    </source>
</reference>
<keyword evidence="4" id="KW-0067">ATP-binding</keyword>
<dbReference type="Pfam" id="PF26449">
    <property type="entry name" value="DUF8128"/>
    <property type="match status" value="1"/>
</dbReference>
<dbReference type="CDD" id="cd01127">
    <property type="entry name" value="TrwB_TraG_TraD_VirD4"/>
    <property type="match status" value="2"/>
</dbReference>
<evidence type="ECO:0000313" key="4">
    <source>
        <dbReference type="EMBL" id="QUX30650.1"/>
    </source>
</evidence>
<evidence type="ECO:0000256" key="1">
    <source>
        <dbReference type="SAM" id="MobiDB-lite"/>
    </source>
</evidence>
<protein>
    <submittedName>
        <fullName evidence="4">ATP-binding protein</fullName>
    </submittedName>
</protein>
<keyword evidence="2" id="KW-1133">Transmembrane helix</keyword>
<dbReference type="SMART" id="SM00382">
    <property type="entry name" value="AAA"/>
    <property type="match status" value="1"/>
</dbReference>
<keyword evidence="2" id="KW-0812">Transmembrane</keyword>
<keyword evidence="4" id="KW-0547">Nucleotide-binding</keyword>
<dbReference type="InterPro" id="IPR027417">
    <property type="entry name" value="P-loop_NTPase"/>
</dbReference>
<dbReference type="PANTHER" id="PTHR30121">
    <property type="entry name" value="UNCHARACTERIZED PROTEIN YJGR-RELATED"/>
    <property type="match status" value="1"/>
</dbReference>
<dbReference type="PANTHER" id="PTHR30121:SF11">
    <property type="entry name" value="AAA+ ATPASE DOMAIN-CONTAINING PROTEIN"/>
    <property type="match status" value="1"/>
</dbReference>
<dbReference type="Proteomes" id="UP000678016">
    <property type="component" value="Chromosome"/>
</dbReference>
<feature type="compositionally biased region" description="Basic residues" evidence="1">
    <location>
        <begin position="764"/>
        <end position="773"/>
    </location>
</feature>
<keyword evidence="5" id="KW-1185">Reference proteome</keyword>
<feature type="region of interest" description="Disordered" evidence="1">
    <location>
        <begin position="745"/>
        <end position="773"/>
    </location>
</feature>
<sequence length="773" mass="84954">MSGWLIDLGELPATLGAAITGWAFSFGFTLAAAVPPAVVGLVLVRYVLGWARQWRWRNAARLVEILPPPRSDLAGAEDLWRQMLGTLRPLWKRLLFGQPHLVWEYSMSVYGLRIRMWVPGPLPPGMVERAISSAWPGASVTVRTTASPRRDVFSHAGGVRLARPDHYPLKHQFEEDPLRALIGAAGDLSKDEEVLVQVGVRPVTGRRLRRANRAAASLRYDYTPRGNVFDVLTPGQHRAASLLALRPEAGREIQAILNKSTQPRLATQIRYLVTSPGRDGASRQRRRGRAHAVAAAWAVFSGHNYYQRRRVWVLPRYRAEARVMGSGDLLTARELAAVAHLPLDETVPGLQRAPARSVPPPPQVATDMPQARVLGTAEQSERRTVAQRTADARQHTHIIGGTGVGKTTLLMGMALDDIAKGRGCVIIEPKGESDLLLSRMPESALERVVLIDPDDDAPPPSLNVLGGSDPVRTADLVTGIFSRIYRESWGPRTDDILRSCCLTLSATPQASLSNVPRLLENASFRRRATAHLDGDSVLAGFWRWYEGLSDQARAHATAPLLNKLRAVLLRDFARDLLAARPREALDLPALLDSDAVIIARLPKGVVGEDTSALLGSLVLAQTWSAVLSRARQREAERRDIGIFLDEAHNFLTLPYGLGDMLAEARAYRAGLVIAHQDLAQLPRDLREATSTNARSKVFFDLSPEDARALVRHVHPELTEHDLSHLARYQAAARLVTHGALSPAFTLRTRPLPPPVPGRATAVRKAARANRTRP</sequence>
<feature type="domain" description="AAA+ ATPase" evidence="3">
    <location>
        <begin position="392"/>
        <end position="704"/>
    </location>
</feature>
<dbReference type="InterPro" id="IPR051162">
    <property type="entry name" value="T4SS_component"/>
</dbReference>
<dbReference type="RefSeq" id="WP_212643400.1">
    <property type="nucleotide sequence ID" value="NZ_CP074132.1"/>
</dbReference>
<dbReference type="Gene3D" id="3.40.50.300">
    <property type="entry name" value="P-loop containing nucleotide triphosphate hydrolases"/>
    <property type="match status" value="2"/>
</dbReference>